<proteinExistence type="predicted"/>
<dbReference type="AlphaFoldDB" id="A0A183CTI6"/>
<reference evidence="1" key="2">
    <citation type="submission" date="2014-05" db="EMBL/GenBank/DDBJ databases">
        <title>The genome and life-stage specific transcriptomes of Globodera pallida elucidate key aspects of plant parasitism by a cyst nematode.</title>
        <authorList>
            <person name="Cotton J.A."/>
            <person name="Lilley C.J."/>
            <person name="Jones L.M."/>
            <person name="Kikuchi T."/>
            <person name="Reid A.J."/>
            <person name="Thorpe P."/>
            <person name="Tsai I.J."/>
            <person name="Beasley H."/>
            <person name="Blok V."/>
            <person name="Cock P.J.A."/>
            <person name="Van den Akker S.E."/>
            <person name="Holroyd N."/>
            <person name="Hunt M."/>
            <person name="Mantelin S."/>
            <person name="Naghra H."/>
            <person name="Pain A."/>
            <person name="Palomares-Rius J.E."/>
            <person name="Zarowiecki M."/>
            <person name="Berriman M."/>
            <person name="Jones J.T."/>
            <person name="Urwin P.E."/>
        </authorList>
    </citation>
    <scope>NUCLEOTIDE SEQUENCE [LARGE SCALE GENOMIC DNA]</scope>
    <source>
        <strain evidence="1">Lindley</strain>
    </source>
</reference>
<accession>A0A183CTI6</accession>
<organism evidence="1 2">
    <name type="scientific">Globodera pallida</name>
    <name type="common">Potato cyst nematode worm</name>
    <name type="synonym">Heterodera pallida</name>
    <dbReference type="NCBI Taxonomy" id="36090"/>
    <lineage>
        <taxon>Eukaryota</taxon>
        <taxon>Metazoa</taxon>
        <taxon>Ecdysozoa</taxon>
        <taxon>Nematoda</taxon>
        <taxon>Chromadorea</taxon>
        <taxon>Rhabditida</taxon>
        <taxon>Tylenchina</taxon>
        <taxon>Tylenchomorpha</taxon>
        <taxon>Tylenchoidea</taxon>
        <taxon>Heteroderidae</taxon>
        <taxon>Heteroderinae</taxon>
        <taxon>Globodera</taxon>
    </lineage>
</organism>
<dbReference type="Proteomes" id="UP000050741">
    <property type="component" value="Unassembled WGS sequence"/>
</dbReference>
<reference evidence="1" key="1">
    <citation type="submission" date="2013-12" db="EMBL/GenBank/DDBJ databases">
        <authorList>
            <person name="Aslett M."/>
        </authorList>
    </citation>
    <scope>NUCLEOTIDE SEQUENCE [LARGE SCALE GENOMIC DNA]</scope>
    <source>
        <strain evidence="1">Lindley</strain>
    </source>
</reference>
<name>A0A183CTI6_GLOPA</name>
<reference evidence="2" key="3">
    <citation type="submission" date="2016-06" db="UniProtKB">
        <authorList>
            <consortium name="WormBaseParasite"/>
        </authorList>
    </citation>
    <scope>IDENTIFICATION</scope>
</reference>
<dbReference type="WBParaSite" id="GPLIN_001619400">
    <property type="protein sequence ID" value="GPLIN_001619400"/>
    <property type="gene ID" value="GPLIN_001619400"/>
</dbReference>
<protein>
    <submittedName>
        <fullName evidence="2">Aldehyde dehydrogenase</fullName>
    </submittedName>
</protein>
<sequence>MPLDIGVGAHEGSYGYTGYGFFGGHEVEGCPHGANRRPYIAGKPSFFVGDV</sequence>
<evidence type="ECO:0000313" key="2">
    <source>
        <dbReference type="WBParaSite" id="GPLIN_001619400"/>
    </source>
</evidence>
<keyword evidence="1" id="KW-1185">Reference proteome</keyword>
<evidence type="ECO:0000313" key="1">
    <source>
        <dbReference type="Proteomes" id="UP000050741"/>
    </source>
</evidence>